<accession>A0A1W1BDZ8</accession>
<protein>
    <submittedName>
        <fullName evidence="1">Arsenate reductase</fullName>
        <ecNumber evidence="1">1.20.4.1</ecNumber>
    </submittedName>
</protein>
<dbReference type="Pfam" id="PF03960">
    <property type="entry name" value="ArsC"/>
    <property type="match status" value="1"/>
</dbReference>
<sequence length="117" mass="14194">MIRVYGIKNCDSVKKALSFFKKHNIEYELFDFKTQALPCQKITYWLQKVDINKLFNTRSTTYRNLKLKEMSLSDEQKAEWLCHENLLIKRPVIEFDDKVIVGYNEEEYIRQFNKEFL</sequence>
<dbReference type="PANTHER" id="PTHR30041">
    <property type="entry name" value="ARSENATE REDUCTASE"/>
    <property type="match status" value="1"/>
</dbReference>
<dbReference type="EC" id="1.20.4.1" evidence="1"/>
<dbReference type="SUPFAM" id="SSF52833">
    <property type="entry name" value="Thioredoxin-like"/>
    <property type="match status" value="1"/>
</dbReference>
<organism evidence="1">
    <name type="scientific">hydrothermal vent metagenome</name>
    <dbReference type="NCBI Taxonomy" id="652676"/>
    <lineage>
        <taxon>unclassified sequences</taxon>
        <taxon>metagenomes</taxon>
        <taxon>ecological metagenomes</taxon>
    </lineage>
</organism>
<reference evidence="1" key="1">
    <citation type="submission" date="2016-10" db="EMBL/GenBank/DDBJ databases">
        <authorList>
            <person name="de Groot N.N."/>
        </authorList>
    </citation>
    <scope>NUCLEOTIDE SEQUENCE</scope>
</reference>
<dbReference type="AlphaFoldDB" id="A0A1W1BDZ8"/>
<dbReference type="EMBL" id="FPHH01000014">
    <property type="protein sequence ID" value="SFV51801.1"/>
    <property type="molecule type" value="Genomic_DNA"/>
</dbReference>
<dbReference type="PANTHER" id="PTHR30041:SF8">
    <property type="entry name" value="PROTEIN YFFB"/>
    <property type="match status" value="1"/>
</dbReference>
<dbReference type="NCBIfam" id="TIGR01617">
    <property type="entry name" value="arsC_related"/>
    <property type="match status" value="1"/>
</dbReference>
<keyword evidence="1" id="KW-0560">Oxidoreductase</keyword>
<gene>
    <name evidence="1" type="ORF">MNB_SM-5-411</name>
</gene>
<dbReference type="Gene3D" id="3.40.30.10">
    <property type="entry name" value="Glutaredoxin"/>
    <property type="match status" value="1"/>
</dbReference>
<dbReference type="InterPro" id="IPR006504">
    <property type="entry name" value="Tscrpt_reg_Spx/MgsR"/>
</dbReference>
<evidence type="ECO:0000313" key="1">
    <source>
        <dbReference type="EMBL" id="SFV51801.1"/>
    </source>
</evidence>
<dbReference type="PROSITE" id="PS51353">
    <property type="entry name" value="ARSC"/>
    <property type="match status" value="1"/>
</dbReference>
<proteinExistence type="predicted"/>
<dbReference type="InterPro" id="IPR006660">
    <property type="entry name" value="Arsenate_reductase-like"/>
</dbReference>
<dbReference type="InterPro" id="IPR036249">
    <property type="entry name" value="Thioredoxin-like_sf"/>
</dbReference>
<dbReference type="GO" id="GO:0008794">
    <property type="term" value="F:arsenate reductase (glutaredoxin) activity"/>
    <property type="evidence" value="ECO:0007669"/>
    <property type="project" value="UniProtKB-EC"/>
</dbReference>
<name>A0A1W1BDZ8_9ZZZZ</name>